<proteinExistence type="predicted"/>
<dbReference type="EMBL" id="JBHTEY010000004">
    <property type="protein sequence ID" value="MFC7612840.1"/>
    <property type="molecule type" value="Genomic_DNA"/>
</dbReference>
<evidence type="ECO:0000256" key="1">
    <source>
        <dbReference type="SAM" id="MobiDB-lite"/>
    </source>
</evidence>
<protein>
    <recommendedName>
        <fullName evidence="4">Peptidase C39-like domain-containing protein</fullName>
    </recommendedName>
</protein>
<evidence type="ECO:0000313" key="3">
    <source>
        <dbReference type="Proteomes" id="UP001596512"/>
    </source>
</evidence>
<name>A0ABW2TGJ0_9PSEU</name>
<evidence type="ECO:0008006" key="4">
    <source>
        <dbReference type="Google" id="ProtNLM"/>
    </source>
</evidence>
<accession>A0ABW2TGJ0</accession>
<sequence length="514" mass="54352">MSELGRFHGPDAEPAYPVRPVDGPDAARFEHADARVERSDRQGAAALGAAVLGAEGIGAEIEKRPAAEFGAEDLAVQHRPERGEQGPSRLGAVALGGAALSSEITNSTGDEVYLHRLVRQMESIDLYEVRRAAHKPETDSDGRFAGKDAGGGVARIDAVEDVAGVGSGAEVAEPVRRVVVEVERGPVQASPSDVIVPGGDAGPAAPQVGVADGIARAALAGESTKVPADLIAHGERAPAPETASLPAAEPVSDGGWIGSHVTDDDAASVVDDDAASTVGDDADNAAYLEQKWELAAKTVAEVREMHDEGNVEIRGWVGPPAEDPIGTGGPDDPLRNWVPQGRNDYGFQATCWAGTMHSMLNSVGMPTTQNEIVRAADDRFLFTVHVQKPELSGELHLAHERAVLAALGVQSEQRARCSVDEVVDLVEQGHAVAVHVSGEFLINADDDRRAGTEWKPGSIDHSIHLLRTVYMNNDLVGFIANDPTYRPGAIVDIEAFEAAWRKRSLLVVRRPEQA</sequence>
<keyword evidence="3" id="KW-1185">Reference proteome</keyword>
<feature type="compositionally biased region" description="Basic and acidic residues" evidence="1">
    <location>
        <begin position="1"/>
        <end position="11"/>
    </location>
</feature>
<dbReference type="Proteomes" id="UP001596512">
    <property type="component" value="Unassembled WGS sequence"/>
</dbReference>
<comment type="caution">
    <text evidence="2">The sequence shown here is derived from an EMBL/GenBank/DDBJ whole genome shotgun (WGS) entry which is preliminary data.</text>
</comment>
<organism evidence="2 3">
    <name type="scientific">Actinokineospora soli</name>
    <dbReference type="NCBI Taxonomy" id="1048753"/>
    <lineage>
        <taxon>Bacteria</taxon>
        <taxon>Bacillati</taxon>
        <taxon>Actinomycetota</taxon>
        <taxon>Actinomycetes</taxon>
        <taxon>Pseudonocardiales</taxon>
        <taxon>Pseudonocardiaceae</taxon>
        <taxon>Actinokineospora</taxon>
    </lineage>
</organism>
<gene>
    <name evidence="2" type="ORF">ACFQV2_03480</name>
</gene>
<feature type="region of interest" description="Disordered" evidence="1">
    <location>
        <begin position="237"/>
        <end position="262"/>
    </location>
</feature>
<evidence type="ECO:0000313" key="2">
    <source>
        <dbReference type="EMBL" id="MFC7612840.1"/>
    </source>
</evidence>
<reference evidence="3" key="1">
    <citation type="journal article" date="2019" name="Int. J. Syst. Evol. Microbiol.">
        <title>The Global Catalogue of Microorganisms (GCM) 10K type strain sequencing project: providing services to taxonomists for standard genome sequencing and annotation.</title>
        <authorList>
            <consortium name="The Broad Institute Genomics Platform"/>
            <consortium name="The Broad Institute Genome Sequencing Center for Infectious Disease"/>
            <person name="Wu L."/>
            <person name="Ma J."/>
        </authorList>
    </citation>
    <scope>NUCLEOTIDE SEQUENCE [LARGE SCALE GENOMIC DNA]</scope>
    <source>
        <strain evidence="3">JCM 17695</strain>
    </source>
</reference>
<feature type="region of interest" description="Disordered" evidence="1">
    <location>
        <begin position="1"/>
        <end position="31"/>
    </location>
</feature>